<gene>
    <name evidence="6" type="ORF">H9900_03910</name>
</gene>
<feature type="transmembrane region" description="Helical" evidence="5">
    <location>
        <begin position="149"/>
        <end position="173"/>
    </location>
</feature>
<evidence type="ECO:0000256" key="2">
    <source>
        <dbReference type="ARBA" id="ARBA00022692"/>
    </source>
</evidence>
<keyword evidence="2 5" id="KW-0812">Transmembrane</keyword>
<protein>
    <submittedName>
        <fullName evidence="6">CvpA family protein</fullName>
    </submittedName>
</protein>
<dbReference type="PANTHER" id="PTHR37306:SF1">
    <property type="entry name" value="COLICIN V PRODUCTION PROTEIN"/>
    <property type="match status" value="1"/>
</dbReference>
<reference evidence="6" key="1">
    <citation type="journal article" date="2021" name="PeerJ">
        <title>Extensive microbial diversity within the chicken gut microbiome revealed by metagenomics and culture.</title>
        <authorList>
            <person name="Gilroy R."/>
            <person name="Ravi A."/>
            <person name="Getino M."/>
            <person name="Pursley I."/>
            <person name="Horton D.L."/>
            <person name="Alikhan N.F."/>
            <person name="Baker D."/>
            <person name="Gharbi K."/>
            <person name="Hall N."/>
            <person name="Watson M."/>
            <person name="Adriaenssens E.M."/>
            <person name="Foster-Nyarko E."/>
            <person name="Jarju S."/>
            <person name="Secka A."/>
            <person name="Antonio M."/>
            <person name="Oren A."/>
            <person name="Chaudhuri R.R."/>
            <person name="La Ragione R."/>
            <person name="Hildebrand F."/>
            <person name="Pallen M.J."/>
        </authorList>
    </citation>
    <scope>NUCLEOTIDE SEQUENCE</scope>
    <source>
        <strain evidence="6">5790</strain>
    </source>
</reference>
<evidence type="ECO:0000256" key="5">
    <source>
        <dbReference type="SAM" id="Phobius"/>
    </source>
</evidence>
<dbReference type="EMBL" id="DXIJ01000078">
    <property type="protein sequence ID" value="HIV85937.1"/>
    <property type="molecule type" value="Genomic_DNA"/>
</dbReference>
<keyword evidence="3 5" id="KW-1133">Transmembrane helix</keyword>
<comment type="caution">
    <text evidence="6">The sequence shown here is derived from an EMBL/GenBank/DDBJ whole genome shotgun (WGS) entry which is preliminary data.</text>
</comment>
<evidence type="ECO:0000256" key="1">
    <source>
        <dbReference type="ARBA" id="ARBA00004141"/>
    </source>
</evidence>
<evidence type="ECO:0000256" key="4">
    <source>
        <dbReference type="ARBA" id="ARBA00023136"/>
    </source>
</evidence>
<dbReference type="Proteomes" id="UP000824162">
    <property type="component" value="Unassembled WGS sequence"/>
</dbReference>
<evidence type="ECO:0000313" key="6">
    <source>
        <dbReference type="EMBL" id="HIV85937.1"/>
    </source>
</evidence>
<dbReference type="PANTHER" id="PTHR37306">
    <property type="entry name" value="COLICIN V PRODUCTION PROTEIN"/>
    <property type="match status" value="1"/>
</dbReference>
<feature type="transmembrane region" description="Helical" evidence="5">
    <location>
        <begin position="29"/>
        <end position="46"/>
    </location>
</feature>
<dbReference type="AlphaFoldDB" id="A0A9D1TLH4"/>
<name>A0A9D1TLH4_9FIRM</name>
<proteinExistence type="predicted"/>
<accession>A0A9D1TLH4</accession>
<dbReference type="Pfam" id="PF02674">
    <property type="entry name" value="Colicin_V"/>
    <property type="match status" value="1"/>
</dbReference>
<reference evidence="6" key="2">
    <citation type="submission" date="2021-04" db="EMBL/GenBank/DDBJ databases">
        <authorList>
            <person name="Gilroy R."/>
        </authorList>
    </citation>
    <scope>NUCLEOTIDE SEQUENCE</scope>
    <source>
        <strain evidence="6">5790</strain>
    </source>
</reference>
<dbReference type="GO" id="GO:0009403">
    <property type="term" value="P:toxin biosynthetic process"/>
    <property type="evidence" value="ECO:0007669"/>
    <property type="project" value="InterPro"/>
</dbReference>
<comment type="subcellular location">
    <subcellularLocation>
        <location evidence="1">Membrane</location>
        <topology evidence="1">Multi-pass membrane protein</topology>
    </subcellularLocation>
</comment>
<organism evidence="6 7">
    <name type="scientific">Candidatus Monoglobus merdigallinarum</name>
    <dbReference type="NCBI Taxonomy" id="2838698"/>
    <lineage>
        <taxon>Bacteria</taxon>
        <taxon>Bacillati</taxon>
        <taxon>Bacillota</taxon>
        <taxon>Clostridia</taxon>
        <taxon>Monoglobales</taxon>
        <taxon>Monoglobaceae</taxon>
        <taxon>Monoglobus</taxon>
    </lineage>
</organism>
<dbReference type="GO" id="GO:0016020">
    <property type="term" value="C:membrane"/>
    <property type="evidence" value="ECO:0007669"/>
    <property type="project" value="UniProtKB-SubCell"/>
</dbReference>
<evidence type="ECO:0000256" key="3">
    <source>
        <dbReference type="ARBA" id="ARBA00022989"/>
    </source>
</evidence>
<keyword evidence="4 5" id="KW-0472">Membrane</keyword>
<dbReference type="InterPro" id="IPR003825">
    <property type="entry name" value="Colicin-V_CvpA"/>
</dbReference>
<feature type="transmembrane region" description="Helical" evidence="5">
    <location>
        <begin position="108"/>
        <end position="129"/>
    </location>
</feature>
<evidence type="ECO:0000313" key="7">
    <source>
        <dbReference type="Proteomes" id="UP000824162"/>
    </source>
</evidence>
<sequence length="214" mass="23788">MIDILTAVVLLFFIWRGYKNGLMKSAYRLVSFLLGIILAYLLYPYVKDIILGSTAGEAIRSLVRTKYVEPGLVNGSLDVTALPEYMKSMVTNGQIVLTDALTGFFSSLVINITSFLLVFIVSLILISIIGKILHIVSKLPVIRFFDRGLGIVFGLVEGFLIIYVALALAFVVTPLRENDYTQRCIADSVLTKHLYENNPIVNLVEPTDYDNLSS</sequence>